<name>A0A2N7S4E7_9MICC</name>
<comment type="caution">
    <text evidence="2">The sequence shown here is derived from an EMBL/GenBank/DDBJ whole genome shotgun (WGS) entry which is preliminary data.</text>
</comment>
<proteinExistence type="predicted"/>
<protein>
    <recommendedName>
        <fullName evidence="4">DUF3887 domain-containing protein</fullName>
    </recommendedName>
</protein>
<organism evidence="2 3">
    <name type="scientific">Glutamicibacter arilaitensis</name>
    <dbReference type="NCBI Taxonomy" id="256701"/>
    <lineage>
        <taxon>Bacteria</taxon>
        <taxon>Bacillati</taxon>
        <taxon>Actinomycetota</taxon>
        <taxon>Actinomycetes</taxon>
        <taxon>Micrococcales</taxon>
        <taxon>Micrococcaceae</taxon>
        <taxon>Glutamicibacter</taxon>
    </lineage>
</organism>
<evidence type="ECO:0000313" key="2">
    <source>
        <dbReference type="EMBL" id="PMQ20994.1"/>
    </source>
</evidence>
<accession>A0A2N7S4E7</accession>
<evidence type="ECO:0008006" key="4">
    <source>
        <dbReference type="Google" id="ProtNLM"/>
    </source>
</evidence>
<evidence type="ECO:0000313" key="3">
    <source>
        <dbReference type="Proteomes" id="UP000235739"/>
    </source>
</evidence>
<dbReference type="RefSeq" id="WP_102597673.1">
    <property type="nucleotide sequence ID" value="NZ_JBQDJG010000025.1"/>
</dbReference>
<feature type="chain" id="PRO_5014646689" description="DUF3887 domain-containing protein" evidence="1">
    <location>
        <begin position="22"/>
        <end position="138"/>
    </location>
</feature>
<keyword evidence="1" id="KW-0732">Signal</keyword>
<sequence>MNLRRTCRIAAVPLVLPLALAAVGCSAVHEETCDGGWPVSDPQTAVQGLLEAAESSDYEKACSVISLKLDDEAIEEHLTPLKSEMDSKQVTSSNFKMHKYERGGSAHFYNVYAEQPEMAIDIVVVNVGKGYRVAFGEE</sequence>
<dbReference type="AlphaFoldDB" id="A0A2N7S4E7"/>
<dbReference type="Proteomes" id="UP000235739">
    <property type="component" value="Unassembled WGS sequence"/>
</dbReference>
<dbReference type="PROSITE" id="PS51257">
    <property type="entry name" value="PROKAR_LIPOPROTEIN"/>
    <property type="match status" value="1"/>
</dbReference>
<feature type="signal peptide" evidence="1">
    <location>
        <begin position="1"/>
        <end position="21"/>
    </location>
</feature>
<gene>
    <name evidence="2" type="ORF">CIK84_05265</name>
</gene>
<evidence type="ECO:0000256" key="1">
    <source>
        <dbReference type="SAM" id="SignalP"/>
    </source>
</evidence>
<reference evidence="2 3" key="1">
    <citation type="journal article" date="2017" name="Elife">
        <title>Extensive horizontal gene transfer in cheese-associated bacteria.</title>
        <authorList>
            <person name="Bonham K.S."/>
            <person name="Wolfe B.E."/>
            <person name="Dutton R.J."/>
        </authorList>
    </citation>
    <scope>NUCLEOTIDE SEQUENCE [LARGE SCALE GENOMIC DNA]</scope>
    <source>
        <strain evidence="2 3">JB182</strain>
    </source>
</reference>
<dbReference type="EMBL" id="PNQX01000001">
    <property type="protein sequence ID" value="PMQ20994.1"/>
    <property type="molecule type" value="Genomic_DNA"/>
</dbReference>